<dbReference type="Proteomes" id="UP000019487">
    <property type="component" value="Unassembled WGS sequence"/>
</dbReference>
<reference evidence="2 3" key="1">
    <citation type="journal article" date="2014" name="Genome Announc.">
        <title>Draft genome sequence of Sclerotinia borealis, a psychrophilic plant pathogenic fungus.</title>
        <authorList>
            <person name="Mardanov A.V."/>
            <person name="Beletsky A.V."/>
            <person name="Kadnikov V.V."/>
            <person name="Ignatov A.N."/>
            <person name="Ravin N.V."/>
        </authorList>
    </citation>
    <scope>NUCLEOTIDE SEQUENCE [LARGE SCALE GENOMIC DNA]</scope>
    <source>
        <strain evidence="3">F-4157</strain>
    </source>
</reference>
<comment type="caution">
    <text evidence="2">The sequence shown here is derived from an EMBL/GenBank/DDBJ whole genome shotgun (WGS) entry which is preliminary data.</text>
</comment>
<sequence length="163" mass="18321">MSALNTSNETRAQSSSEEPMPDFLAEAQTAPEVLTEQNFGTALLLATRTVRMRDAVIHEQIEKIVSLAKTSSEFTPGLKRLPTKPCSQGRLEDKILDKDDEIHDLWAESQQKGRTIERKDRELAEKEVEVVALRTMLNELRAKEEAKVGGGKGEKSTKRRRCN</sequence>
<feature type="compositionally biased region" description="Basic and acidic residues" evidence="1">
    <location>
        <begin position="142"/>
        <end position="156"/>
    </location>
</feature>
<feature type="region of interest" description="Disordered" evidence="1">
    <location>
        <begin position="1"/>
        <end position="28"/>
    </location>
</feature>
<accession>W9CFQ6</accession>
<organism evidence="2 3">
    <name type="scientific">Sclerotinia borealis (strain F-4128)</name>
    <dbReference type="NCBI Taxonomy" id="1432307"/>
    <lineage>
        <taxon>Eukaryota</taxon>
        <taxon>Fungi</taxon>
        <taxon>Dikarya</taxon>
        <taxon>Ascomycota</taxon>
        <taxon>Pezizomycotina</taxon>
        <taxon>Leotiomycetes</taxon>
        <taxon>Helotiales</taxon>
        <taxon>Sclerotiniaceae</taxon>
        <taxon>Sclerotinia</taxon>
    </lineage>
</organism>
<dbReference type="HOGENOM" id="CLU_1628044_0_0_1"/>
<name>W9CFQ6_SCLBF</name>
<feature type="compositionally biased region" description="Polar residues" evidence="1">
    <location>
        <begin position="1"/>
        <end position="17"/>
    </location>
</feature>
<evidence type="ECO:0000256" key="1">
    <source>
        <dbReference type="SAM" id="MobiDB-lite"/>
    </source>
</evidence>
<dbReference type="AlphaFoldDB" id="W9CFQ6"/>
<gene>
    <name evidence="2" type="ORF">SBOR_4895</name>
</gene>
<evidence type="ECO:0000313" key="3">
    <source>
        <dbReference type="Proteomes" id="UP000019487"/>
    </source>
</evidence>
<proteinExistence type="predicted"/>
<protein>
    <submittedName>
        <fullName evidence="2">Uncharacterized protein</fullName>
    </submittedName>
</protein>
<keyword evidence="3" id="KW-1185">Reference proteome</keyword>
<evidence type="ECO:0000313" key="2">
    <source>
        <dbReference type="EMBL" id="ESZ94701.1"/>
    </source>
</evidence>
<dbReference type="EMBL" id="AYSA01000229">
    <property type="protein sequence ID" value="ESZ94701.1"/>
    <property type="molecule type" value="Genomic_DNA"/>
</dbReference>
<feature type="region of interest" description="Disordered" evidence="1">
    <location>
        <begin position="142"/>
        <end position="163"/>
    </location>
</feature>